<reference evidence="4" key="2">
    <citation type="submission" date="2020-09" db="EMBL/GenBank/DDBJ databases">
        <authorList>
            <person name="Sun Q."/>
            <person name="Sedlacek I."/>
        </authorList>
    </citation>
    <scope>NUCLEOTIDE SEQUENCE</scope>
    <source>
        <strain evidence="4">CCM 7684</strain>
    </source>
</reference>
<reference evidence="4" key="1">
    <citation type="journal article" date="2014" name="Int. J. Syst. Evol. Microbiol.">
        <title>Complete genome sequence of Corynebacterium casei LMG S-19264T (=DSM 44701T), isolated from a smear-ripened cheese.</title>
        <authorList>
            <consortium name="US DOE Joint Genome Institute (JGI-PGF)"/>
            <person name="Walter F."/>
            <person name="Albersmeier A."/>
            <person name="Kalinowski J."/>
            <person name="Ruckert C."/>
        </authorList>
    </citation>
    <scope>NUCLEOTIDE SEQUENCE</scope>
    <source>
        <strain evidence="4">CCM 7684</strain>
    </source>
</reference>
<comment type="caution">
    <text evidence="4">The sequence shown here is derived from an EMBL/GenBank/DDBJ whole genome shotgun (WGS) entry which is preliminary data.</text>
</comment>
<organism evidence="4 5">
    <name type="scientific">Agaricicola taiwanensis</name>
    <dbReference type="NCBI Taxonomy" id="591372"/>
    <lineage>
        <taxon>Bacteria</taxon>
        <taxon>Pseudomonadati</taxon>
        <taxon>Pseudomonadota</taxon>
        <taxon>Alphaproteobacteria</taxon>
        <taxon>Rhodobacterales</taxon>
        <taxon>Paracoccaceae</taxon>
        <taxon>Agaricicola</taxon>
    </lineage>
</organism>
<dbReference type="EMBL" id="BMCP01000002">
    <property type="protein sequence ID" value="GGE46990.1"/>
    <property type="molecule type" value="Genomic_DNA"/>
</dbReference>
<dbReference type="Pfam" id="PF05532">
    <property type="entry name" value="CsbD"/>
    <property type="match status" value="1"/>
</dbReference>
<protein>
    <submittedName>
        <fullName evidence="4">UPF0337 protein</fullName>
    </submittedName>
</protein>
<name>A0A8J3DV46_9RHOB</name>
<proteinExistence type="inferred from homology"/>
<evidence type="ECO:0000256" key="1">
    <source>
        <dbReference type="ARBA" id="ARBA00009129"/>
    </source>
</evidence>
<dbReference type="InterPro" id="IPR036629">
    <property type="entry name" value="YjbJ_sf"/>
</dbReference>
<comment type="similarity">
    <text evidence="1">Belongs to the UPF0337 (CsbD) family.</text>
</comment>
<evidence type="ECO:0000313" key="4">
    <source>
        <dbReference type="EMBL" id="GGE46990.1"/>
    </source>
</evidence>
<evidence type="ECO:0000313" key="5">
    <source>
        <dbReference type="Proteomes" id="UP000602745"/>
    </source>
</evidence>
<feature type="compositionally biased region" description="Basic and acidic residues" evidence="2">
    <location>
        <begin position="28"/>
        <end position="62"/>
    </location>
</feature>
<evidence type="ECO:0000256" key="2">
    <source>
        <dbReference type="SAM" id="MobiDB-lite"/>
    </source>
</evidence>
<sequence>MGSASDKMKGAANDAMGNAKQGVGKAVGNDRLRAQGKAQEVKGESQKAMGRAKDAIKDATNL</sequence>
<dbReference type="AlphaFoldDB" id="A0A8J3DV46"/>
<dbReference type="Proteomes" id="UP000602745">
    <property type="component" value="Unassembled WGS sequence"/>
</dbReference>
<gene>
    <name evidence="4" type="ORF">GCM10007276_25240</name>
</gene>
<dbReference type="SUPFAM" id="SSF69047">
    <property type="entry name" value="Hypothetical protein YjbJ"/>
    <property type="match status" value="1"/>
</dbReference>
<feature type="region of interest" description="Disordered" evidence="2">
    <location>
        <begin position="1"/>
        <end position="62"/>
    </location>
</feature>
<keyword evidence="5" id="KW-1185">Reference proteome</keyword>
<dbReference type="Gene3D" id="1.10.1470.10">
    <property type="entry name" value="YjbJ"/>
    <property type="match status" value="1"/>
</dbReference>
<accession>A0A8J3DV46</accession>
<feature type="domain" description="CsbD-like" evidence="3">
    <location>
        <begin position="6"/>
        <end position="58"/>
    </location>
</feature>
<dbReference type="InterPro" id="IPR008462">
    <property type="entry name" value="CsbD"/>
</dbReference>
<evidence type="ECO:0000259" key="3">
    <source>
        <dbReference type="Pfam" id="PF05532"/>
    </source>
</evidence>